<protein>
    <submittedName>
        <fullName evidence="2">Uncharacterized protein</fullName>
    </submittedName>
</protein>
<reference evidence="2 3" key="1">
    <citation type="submission" date="2019-04" db="EMBL/GenBank/DDBJ databases">
        <title>Natronomonas sp. F20-122 a newhaloarchaeon isolated from a saline saltern of Isla Bacuta, Huelva, Spain.</title>
        <authorList>
            <person name="Duran-Viseras A."/>
            <person name="Sanchez-Porro C."/>
            <person name="Ventosa A."/>
        </authorList>
    </citation>
    <scope>NUCLEOTIDE SEQUENCE [LARGE SCALE GENOMIC DNA]</scope>
    <source>
        <strain evidence="2 3">F20-122</strain>
    </source>
</reference>
<accession>A0A4U5J656</accession>
<feature type="transmembrane region" description="Helical" evidence="1">
    <location>
        <begin position="27"/>
        <end position="43"/>
    </location>
</feature>
<dbReference type="EMBL" id="QKNX01000009">
    <property type="protein sequence ID" value="TKR24472.1"/>
    <property type="molecule type" value="Genomic_DNA"/>
</dbReference>
<keyword evidence="1" id="KW-0812">Transmembrane</keyword>
<keyword evidence="1" id="KW-1133">Transmembrane helix</keyword>
<evidence type="ECO:0000313" key="3">
    <source>
        <dbReference type="Proteomes" id="UP000308037"/>
    </source>
</evidence>
<feature type="transmembrane region" description="Helical" evidence="1">
    <location>
        <begin position="55"/>
        <end position="88"/>
    </location>
</feature>
<feature type="transmembrane region" description="Helical" evidence="1">
    <location>
        <begin position="151"/>
        <end position="172"/>
    </location>
</feature>
<sequence>MGLLLFSLLIVVGLLLAYGGYPLYTFAIFAIGAVFSAGAYYLSTSAGGAASPDTFGLLATGFVGGLVFLFVQFLAILAAGFLIGWFLVIATGTPSDAVQLLGGLLGAGASLLLYGVIIIVSTAGLGAFILSKAIVAGPAADLRLLLVAERSSLVFWFVFVTGGLTQFGAVAAGHSDA</sequence>
<keyword evidence="1" id="KW-0472">Membrane</keyword>
<organism evidence="2 3">
    <name type="scientific">Natronomonas salsuginis</name>
    <dbReference type="NCBI Taxonomy" id="2217661"/>
    <lineage>
        <taxon>Archaea</taxon>
        <taxon>Methanobacteriati</taxon>
        <taxon>Methanobacteriota</taxon>
        <taxon>Stenosarchaea group</taxon>
        <taxon>Halobacteria</taxon>
        <taxon>Halobacteriales</taxon>
        <taxon>Natronomonadaceae</taxon>
        <taxon>Natronomonas</taxon>
    </lineage>
</organism>
<name>A0A4U5J656_9EURY</name>
<keyword evidence="3" id="KW-1185">Reference proteome</keyword>
<gene>
    <name evidence="2" type="ORF">DM868_14680</name>
</gene>
<dbReference type="RefSeq" id="WP_137277589.1">
    <property type="nucleotide sequence ID" value="NZ_QKNX01000009.1"/>
</dbReference>
<dbReference type="Proteomes" id="UP000308037">
    <property type="component" value="Unassembled WGS sequence"/>
</dbReference>
<dbReference type="AlphaFoldDB" id="A0A4U5J656"/>
<proteinExistence type="predicted"/>
<comment type="caution">
    <text evidence="2">The sequence shown here is derived from an EMBL/GenBank/DDBJ whole genome shotgun (WGS) entry which is preliminary data.</text>
</comment>
<evidence type="ECO:0000313" key="2">
    <source>
        <dbReference type="EMBL" id="TKR24472.1"/>
    </source>
</evidence>
<evidence type="ECO:0000256" key="1">
    <source>
        <dbReference type="SAM" id="Phobius"/>
    </source>
</evidence>
<feature type="transmembrane region" description="Helical" evidence="1">
    <location>
        <begin position="100"/>
        <end position="130"/>
    </location>
</feature>